<comment type="caution">
    <text evidence="8">The sequence shown here is derived from an EMBL/GenBank/DDBJ whole genome shotgun (WGS) entry which is preliminary data.</text>
</comment>
<dbReference type="Gene3D" id="2.30.42.10">
    <property type="match status" value="1"/>
</dbReference>
<keyword evidence="2 5" id="KW-0645">Protease</keyword>
<dbReference type="Gene3D" id="3.90.226.10">
    <property type="entry name" value="2-enoyl-CoA Hydratase, Chain A, domain 1"/>
    <property type="match status" value="1"/>
</dbReference>
<comment type="similarity">
    <text evidence="1 5">Belongs to the peptidase S41A family.</text>
</comment>
<evidence type="ECO:0000256" key="1">
    <source>
        <dbReference type="ARBA" id="ARBA00009179"/>
    </source>
</evidence>
<dbReference type="GO" id="GO:0004175">
    <property type="term" value="F:endopeptidase activity"/>
    <property type="evidence" value="ECO:0007669"/>
    <property type="project" value="TreeGrafter"/>
</dbReference>
<dbReference type="GO" id="GO:0006508">
    <property type="term" value="P:proteolysis"/>
    <property type="evidence" value="ECO:0007669"/>
    <property type="project" value="UniProtKB-KW"/>
</dbReference>
<dbReference type="SMART" id="SM00228">
    <property type="entry name" value="PDZ"/>
    <property type="match status" value="1"/>
</dbReference>
<feature type="region of interest" description="Disordered" evidence="6">
    <location>
        <begin position="407"/>
        <end position="461"/>
    </location>
</feature>
<dbReference type="SUPFAM" id="SSF52096">
    <property type="entry name" value="ClpP/crotonase"/>
    <property type="match status" value="1"/>
</dbReference>
<dbReference type="Pfam" id="PF22694">
    <property type="entry name" value="CtpB_N-like"/>
    <property type="match status" value="1"/>
</dbReference>
<dbReference type="CDD" id="cd06782">
    <property type="entry name" value="cpPDZ_CPP-like"/>
    <property type="match status" value="1"/>
</dbReference>
<dbReference type="InterPro" id="IPR004447">
    <property type="entry name" value="Peptidase_S41A"/>
</dbReference>
<evidence type="ECO:0000256" key="4">
    <source>
        <dbReference type="ARBA" id="ARBA00022825"/>
    </source>
</evidence>
<dbReference type="Gene3D" id="3.30.750.44">
    <property type="match status" value="1"/>
</dbReference>
<feature type="compositionally biased region" description="Low complexity" evidence="6">
    <location>
        <begin position="407"/>
        <end position="439"/>
    </location>
</feature>
<keyword evidence="4 5" id="KW-0720">Serine protease</keyword>
<dbReference type="InterPro" id="IPR005151">
    <property type="entry name" value="Tail-specific_protease"/>
</dbReference>
<feature type="compositionally biased region" description="Low complexity" evidence="6">
    <location>
        <begin position="447"/>
        <end position="461"/>
    </location>
</feature>
<dbReference type="PROSITE" id="PS50106">
    <property type="entry name" value="PDZ"/>
    <property type="match status" value="1"/>
</dbReference>
<dbReference type="PANTHER" id="PTHR32060:SF30">
    <property type="entry name" value="CARBOXY-TERMINAL PROCESSING PROTEASE CTPA"/>
    <property type="match status" value="1"/>
</dbReference>
<evidence type="ECO:0000256" key="2">
    <source>
        <dbReference type="ARBA" id="ARBA00022670"/>
    </source>
</evidence>
<dbReference type="EMBL" id="JACRTD010000010">
    <property type="protein sequence ID" value="MBC8586374.1"/>
    <property type="molecule type" value="Genomic_DNA"/>
</dbReference>
<evidence type="ECO:0000256" key="3">
    <source>
        <dbReference type="ARBA" id="ARBA00022801"/>
    </source>
</evidence>
<dbReference type="AlphaFoldDB" id="A0A926EU43"/>
<dbReference type="InterPro" id="IPR036034">
    <property type="entry name" value="PDZ_sf"/>
</dbReference>
<reference evidence="8" key="1">
    <citation type="submission" date="2020-08" db="EMBL/GenBank/DDBJ databases">
        <title>Genome public.</title>
        <authorList>
            <person name="Liu C."/>
            <person name="Sun Q."/>
        </authorList>
    </citation>
    <scope>NUCLEOTIDE SEQUENCE</scope>
    <source>
        <strain evidence="8">NSJ-64</strain>
    </source>
</reference>
<protein>
    <submittedName>
        <fullName evidence="8">PDZ domain-containing protein</fullName>
    </submittedName>
</protein>
<dbReference type="RefSeq" id="WP_262396095.1">
    <property type="nucleotide sequence ID" value="NZ_JACRTD010000010.1"/>
</dbReference>
<dbReference type="InterPro" id="IPR055210">
    <property type="entry name" value="CtpA/B_N"/>
</dbReference>
<name>A0A926EU43_9FIRM</name>
<dbReference type="InterPro" id="IPR041489">
    <property type="entry name" value="PDZ_6"/>
</dbReference>
<proteinExistence type="inferred from homology"/>
<dbReference type="GO" id="GO:0007165">
    <property type="term" value="P:signal transduction"/>
    <property type="evidence" value="ECO:0007669"/>
    <property type="project" value="TreeGrafter"/>
</dbReference>
<dbReference type="NCBIfam" id="TIGR00225">
    <property type="entry name" value="prc"/>
    <property type="match status" value="1"/>
</dbReference>
<dbReference type="GO" id="GO:0030288">
    <property type="term" value="C:outer membrane-bounded periplasmic space"/>
    <property type="evidence" value="ECO:0007669"/>
    <property type="project" value="TreeGrafter"/>
</dbReference>
<dbReference type="CDD" id="cd07560">
    <property type="entry name" value="Peptidase_S41_CPP"/>
    <property type="match status" value="1"/>
</dbReference>
<sequence length="461" mass="49770">MNKKIPLGAAIAFMAIIAAATFSITRVYSMQTFNDKVYSIKERESMYSKVAEIDRISRQNYVEPIDENELMDSVAAGFVNGLGDQYSQYIDAQKYAAMQKEYGGKSVSIGIVTKMDESGYILISEVYPDSPAQAAGIEAGDLIIKVDDLDVKTDNYSEAVAMLRGEPGTKMTIVLRKGVEDITLEMTRRFVEVPSVNSMMLENNVGMIVIKEFNDNTLDQFNKQVDRLIDEGALALIFDVRGTSSGTLRSVTQVLDRLLPEGPLVYSIDKNGNSTILETSDSREVQLPMTVLVNEKTSGEAELFAAVIRDYQKGWIVGVKTVGKGSMQTTFPLTDGSAIQITTAKYKPPVSPSYDGEGVKPDYEVKITEEQQNLVDTLGVANDPQVSKALEIAVAALKQLQSGDNATTSSQAAASSSNAADTSSSIEESSSQQESSSEQSSEETESQGESSTAPASSQAAA</sequence>
<evidence type="ECO:0000256" key="6">
    <source>
        <dbReference type="SAM" id="MobiDB-lite"/>
    </source>
</evidence>
<dbReference type="SUPFAM" id="SSF50156">
    <property type="entry name" value="PDZ domain-like"/>
    <property type="match status" value="1"/>
</dbReference>
<accession>A0A926EU43</accession>
<evidence type="ECO:0000259" key="7">
    <source>
        <dbReference type="PROSITE" id="PS50106"/>
    </source>
</evidence>
<evidence type="ECO:0000313" key="9">
    <source>
        <dbReference type="Proteomes" id="UP000623678"/>
    </source>
</evidence>
<gene>
    <name evidence="8" type="ORF">H8705_12365</name>
</gene>
<dbReference type="Pfam" id="PF03572">
    <property type="entry name" value="Peptidase_S41"/>
    <property type="match status" value="1"/>
</dbReference>
<dbReference type="SMART" id="SM00245">
    <property type="entry name" value="TSPc"/>
    <property type="match status" value="1"/>
</dbReference>
<feature type="domain" description="PDZ" evidence="7">
    <location>
        <begin position="95"/>
        <end position="178"/>
    </location>
</feature>
<evidence type="ECO:0000313" key="8">
    <source>
        <dbReference type="EMBL" id="MBC8586374.1"/>
    </source>
</evidence>
<evidence type="ECO:0000256" key="5">
    <source>
        <dbReference type="RuleBase" id="RU004404"/>
    </source>
</evidence>
<keyword evidence="9" id="KW-1185">Reference proteome</keyword>
<dbReference type="InterPro" id="IPR029045">
    <property type="entry name" value="ClpP/crotonase-like_dom_sf"/>
</dbReference>
<dbReference type="Proteomes" id="UP000623678">
    <property type="component" value="Unassembled WGS sequence"/>
</dbReference>
<dbReference type="PANTHER" id="PTHR32060">
    <property type="entry name" value="TAIL-SPECIFIC PROTEASE"/>
    <property type="match status" value="1"/>
</dbReference>
<keyword evidence="3 5" id="KW-0378">Hydrolase</keyword>
<dbReference type="Pfam" id="PF17820">
    <property type="entry name" value="PDZ_6"/>
    <property type="match status" value="1"/>
</dbReference>
<organism evidence="8 9">
    <name type="scientific">Youxingia wuxianensis</name>
    <dbReference type="NCBI Taxonomy" id="2763678"/>
    <lineage>
        <taxon>Bacteria</taxon>
        <taxon>Bacillati</taxon>
        <taxon>Bacillota</taxon>
        <taxon>Clostridia</taxon>
        <taxon>Eubacteriales</taxon>
        <taxon>Oscillospiraceae</taxon>
        <taxon>Youxingia</taxon>
    </lineage>
</organism>
<dbReference type="InterPro" id="IPR001478">
    <property type="entry name" value="PDZ"/>
</dbReference>
<dbReference type="GO" id="GO:0008236">
    <property type="term" value="F:serine-type peptidase activity"/>
    <property type="evidence" value="ECO:0007669"/>
    <property type="project" value="UniProtKB-KW"/>
</dbReference>